<feature type="domain" description="CR-type" evidence="15">
    <location>
        <begin position="155"/>
        <end position="233"/>
    </location>
</feature>
<feature type="repeat" description="CXXCXGXG motif" evidence="11">
    <location>
        <begin position="185"/>
        <end position="192"/>
    </location>
</feature>
<dbReference type="InterPro" id="IPR036410">
    <property type="entry name" value="HSP_DnaJ_Cys-rich_dom_sf"/>
</dbReference>
<evidence type="ECO:0000256" key="5">
    <source>
        <dbReference type="ARBA" id="ARBA00022771"/>
    </source>
</evidence>
<dbReference type="GO" id="GO:0051082">
    <property type="term" value="F:unfolded protein binding"/>
    <property type="evidence" value="ECO:0007669"/>
    <property type="project" value="UniProtKB-UniRule"/>
</dbReference>
<comment type="subcellular location">
    <subcellularLocation>
        <location evidence="11">Cytoplasm</location>
    </subcellularLocation>
</comment>
<feature type="repeat" description="CXXCXGXG motif" evidence="11">
    <location>
        <begin position="207"/>
        <end position="214"/>
    </location>
</feature>
<evidence type="ECO:0000256" key="13">
    <source>
        <dbReference type="SAM" id="MobiDB-lite"/>
    </source>
</evidence>
<evidence type="ECO:0000256" key="9">
    <source>
        <dbReference type="ARBA" id="ARBA00061004"/>
    </source>
</evidence>
<dbReference type="PROSITE" id="PS51188">
    <property type="entry name" value="ZF_CR"/>
    <property type="match status" value="1"/>
</dbReference>
<comment type="function">
    <text evidence="11">Participates actively in the response to hyperosmotic and heat shock by preventing the aggregation of stress-denatured proteins and by disaggregating proteins, also in an autonomous, DnaK-independent fashion. Unfolded proteins bind initially to DnaJ; upon interaction with the DnaJ-bound protein, DnaK hydrolyzes its bound ATP, resulting in the formation of a stable complex. GrpE releases ADP from DnaK; ATP binding to DnaK triggers the release of the substrate protein, thus completing the reaction cycle. Several rounds of ATP-dependent interactions between DnaJ, DnaK and GrpE are required for fully efficient folding. Also involved, together with DnaK and GrpE, in the DNA replication of plasmids through activation of initiation proteins.</text>
</comment>
<keyword evidence="17" id="KW-1185">Reference proteome</keyword>
<name>A0A8E0NDZ7_9CAUL</name>
<evidence type="ECO:0000256" key="6">
    <source>
        <dbReference type="ARBA" id="ARBA00022833"/>
    </source>
</evidence>
<dbReference type="Pfam" id="PF00226">
    <property type="entry name" value="DnaJ"/>
    <property type="match status" value="1"/>
</dbReference>
<feature type="binding site" evidence="11">
    <location>
        <position position="168"/>
    </location>
    <ligand>
        <name>Zn(2+)</name>
        <dbReference type="ChEBI" id="CHEBI:29105"/>
        <label>1</label>
    </ligand>
</feature>
<dbReference type="PANTHER" id="PTHR43096:SF48">
    <property type="entry name" value="CHAPERONE PROTEIN DNAJ"/>
    <property type="match status" value="1"/>
</dbReference>
<evidence type="ECO:0000256" key="10">
    <source>
        <dbReference type="ARBA" id="ARBA00067609"/>
    </source>
</evidence>
<dbReference type="Gene3D" id="1.10.287.110">
    <property type="entry name" value="DnaJ domain"/>
    <property type="match status" value="1"/>
</dbReference>
<dbReference type="GO" id="GO:0008270">
    <property type="term" value="F:zinc ion binding"/>
    <property type="evidence" value="ECO:0007669"/>
    <property type="project" value="UniProtKB-UniRule"/>
</dbReference>
<feature type="binding site" evidence="11">
    <location>
        <position position="188"/>
    </location>
    <ligand>
        <name>Zn(2+)</name>
        <dbReference type="ChEBI" id="CHEBI:29105"/>
        <label>2</label>
    </ligand>
</feature>
<feature type="binding site" evidence="11">
    <location>
        <position position="221"/>
    </location>
    <ligand>
        <name>Zn(2+)</name>
        <dbReference type="ChEBI" id="CHEBI:29105"/>
        <label>1</label>
    </ligand>
</feature>
<dbReference type="NCBIfam" id="NF008035">
    <property type="entry name" value="PRK10767.1"/>
    <property type="match status" value="1"/>
</dbReference>
<comment type="domain">
    <text evidence="11">The J domain is necessary and sufficient to stimulate DnaK ATPase activity. Zinc center 1 plays an important role in the autonomous, DnaK-independent chaperone activity of DnaJ. Zinc center 2 is essential for interaction with DnaK and for DnaJ activity.</text>
</comment>
<dbReference type="CDD" id="cd10719">
    <property type="entry name" value="DnaJ_zf"/>
    <property type="match status" value="1"/>
</dbReference>
<dbReference type="InterPro" id="IPR001623">
    <property type="entry name" value="DnaJ_domain"/>
</dbReference>
<comment type="subunit">
    <text evidence="11">Homodimer.</text>
</comment>
<evidence type="ECO:0000256" key="4">
    <source>
        <dbReference type="ARBA" id="ARBA00022737"/>
    </source>
</evidence>
<dbReference type="CDD" id="cd06257">
    <property type="entry name" value="DnaJ"/>
    <property type="match status" value="1"/>
</dbReference>
<reference evidence="17" key="1">
    <citation type="journal article" date="2013" name="Genome Announc.">
        <title>Draft Genome Sequence of the Dimorphic Prosthecate Bacterium Brevundimonas abyssalis TAR-001T.</title>
        <authorList>
            <person name="Tsubouchi T."/>
            <person name="Nishi S."/>
            <person name="Usui K."/>
            <person name="Shimane Y."/>
            <person name="Takaki Y."/>
            <person name="Maruyama T."/>
            <person name="Hatada Y."/>
        </authorList>
    </citation>
    <scope>NUCLEOTIDE SEQUENCE [LARGE SCALE GENOMIC DNA]</scope>
    <source>
        <strain evidence="17">TAR-001</strain>
    </source>
</reference>
<feature type="repeat" description="CXXCXGXG motif" evidence="11">
    <location>
        <begin position="168"/>
        <end position="175"/>
    </location>
</feature>
<dbReference type="Pfam" id="PF00684">
    <property type="entry name" value="DnaJ_CXXCXGXG"/>
    <property type="match status" value="1"/>
</dbReference>
<keyword evidence="1 11" id="KW-0963">Cytoplasm</keyword>
<evidence type="ECO:0000256" key="11">
    <source>
        <dbReference type="HAMAP-Rule" id="MF_01152"/>
    </source>
</evidence>
<gene>
    <name evidence="11" type="primary">dnaJ</name>
    <name evidence="16" type="ORF">MBEBAB_2913</name>
</gene>
<dbReference type="Pfam" id="PF01556">
    <property type="entry name" value="DnaJ_C"/>
    <property type="match status" value="1"/>
</dbReference>
<feature type="binding site" evidence="11">
    <location>
        <position position="210"/>
    </location>
    <ligand>
        <name>Zn(2+)</name>
        <dbReference type="ChEBI" id="CHEBI:29105"/>
        <label>2</label>
    </ligand>
</feature>
<dbReference type="GO" id="GO:0009408">
    <property type="term" value="P:response to heat"/>
    <property type="evidence" value="ECO:0007669"/>
    <property type="project" value="InterPro"/>
</dbReference>
<feature type="domain" description="J" evidence="14">
    <location>
        <begin position="24"/>
        <end position="89"/>
    </location>
</feature>
<dbReference type="InterPro" id="IPR001305">
    <property type="entry name" value="HSP_DnaJ_Cys-rich_dom"/>
</dbReference>
<dbReference type="SMART" id="SM00271">
    <property type="entry name" value="DnaJ"/>
    <property type="match status" value="1"/>
</dbReference>
<evidence type="ECO:0000256" key="8">
    <source>
        <dbReference type="ARBA" id="ARBA00023186"/>
    </source>
</evidence>
<evidence type="ECO:0000259" key="14">
    <source>
        <dbReference type="PROSITE" id="PS50076"/>
    </source>
</evidence>
<proteinExistence type="inferred from homology"/>
<dbReference type="InterPro" id="IPR008971">
    <property type="entry name" value="HSP40/DnaJ_pept-bd"/>
</dbReference>
<organism evidence="16 17">
    <name type="scientific">Brevundimonas abyssalis TAR-001</name>
    <dbReference type="NCBI Taxonomy" id="1391729"/>
    <lineage>
        <taxon>Bacteria</taxon>
        <taxon>Pseudomonadati</taxon>
        <taxon>Pseudomonadota</taxon>
        <taxon>Alphaproteobacteria</taxon>
        <taxon>Caulobacterales</taxon>
        <taxon>Caulobacteraceae</taxon>
        <taxon>Brevundimonas</taxon>
    </lineage>
</organism>
<evidence type="ECO:0000256" key="2">
    <source>
        <dbReference type="ARBA" id="ARBA00022705"/>
    </source>
</evidence>
<dbReference type="NCBIfam" id="TIGR02349">
    <property type="entry name" value="DnaJ_bact"/>
    <property type="match status" value="1"/>
</dbReference>
<comment type="cofactor">
    <cofactor evidence="11">
        <name>Zn(2+)</name>
        <dbReference type="ChEBI" id="CHEBI:29105"/>
    </cofactor>
    <text evidence="11">Binds 2 Zn(2+) ions per monomer.</text>
</comment>
<accession>A0A8E0NDZ7</accession>
<feature type="region of interest" description="Disordered" evidence="13">
    <location>
        <begin position="385"/>
        <end position="414"/>
    </location>
</feature>
<feature type="binding site" evidence="11">
    <location>
        <position position="185"/>
    </location>
    <ligand>
        <name>Zn(2+)</name>
        <dbReference type="ChEBI" id="CHEBI:29105"/>
        <label>2</label>
    </ligand>
</feature>
<dbReference type="Gene3D" id="2.10.230.10">
    <property type="entry name" value="Heat shock protein DnaJ, cysteine-rich domain"/>
    <property type="match status" value="1"/>
</dbReference>
<feature type="zinc finger region" description="CR-type" evidence="12">
    <location>
        <begin position="155"/>
        <end position="233"/>
    </location>
</feature>
<dbReference type="SUPFAM" id="SSF49493">
    <property type="entry name" value="HSP40/DnaJ peptide-binding domain"/>
    <property type="match status" value="2"/>
</dbReference>
<dbReference type="PROSITE" id="PS50076">
    <property type="entry name" value="DNAJ_2"/>
    <property type="match status" value="1"/>
</dbReference>
<dbReference type="GO" id="GO:0031072">
    <property type="term" value="F:heat shock protein binding"/>
    <property type="evidence" value="ECO:0007669"/>
    <property type="project" value="InterPro"/>
</dbReference>
<keyword evidence="4 11" id="KW-0677">Repeat</keyword>
<evidence type="ECO:0000256" key="7">
    <source>
        <dbReference type="ARBA" id="ARBA00023016"/>
    </source>
</evidence>
<dbReference type="GO" id="GO:0006260">
    <property type="term" value="P:DNA replication"/>
    <property type="evidence" value="ECO:0007669"/>
    <property type="project" value="UniProtKB-KW"/>
</dbReference>
<dbReference type="PRINTS" id="PR00625">
    <property type="entry name" value="JDOMAIN"/>
</dbReference>
<feature type="binding site" evidence="11">
    <location>
        <position position="224"/>
    </location>
    <ligand>
        <name>Zn(2+)</name>
        <dbReference type="ChEBI" id="CHEBI:29105"/>
        <label>1</label>
    </ligand>
</feature>
<evidence type="ECO:0000313" key="16">
    <source>
        <dbReference type="EMBL" id="GAD60663.1"/>
    </source>
</evidence>
<dbReference type="InterPro" id="IPR012724">
    <property type="entry name" value="DnaJ"/>
</dbReference>
<dbReference type="InterPro" id="IPR002939">
    <property type="entry name" value="DnaJ_C"/>
</dbReference>
<evidence type="ECO:0000256" key="12">
    <source>
        <dbReference type="PROSITE-ProRule" id="PRU00546"/>
    </source>
</evidence>
<dbReference type="Gene3D" id="2.60.260.20">
    <property type="entry name" value="Urease metallochaperone UreE, N-terminal domain"/>
    <property type="match status" value="2"/>
</dbReference>
<dbReference type="FunFam" id="2.10.230.10:FF:000002">
    <property type="entry name" value="Molecular chaperone DnaJ"/>
    <property type="match status" value="1"/>
</dbReference>
<dbReference type="EMBL" id="BATC01000104">
    <property type="protein sequence ID" value="GAD60663.1"/>
    <property type="molecule type" value="Genomic_DNA"/>
</dbReference>
<comment type="similarity">
    <text evidence="9 11">Belongs to the DnaJ family.</text>
</comment>
<keyword evidence="2 11" id="KW-0235">DNA replication</keyword>
<keyword evidence="8 11" id="KW-0143">Chaperone</keyword>
<evidence type="ECO:0000256" key="3">
    <source>
        <dbReference type="ARBA" id="ARBA00022723"/>
    </source>
</evidence>
<dbReference type="SUPFAM" id="SSF57938">
    <property type="entry name" value="DnaJ/Hsp40 cysteine-rich domain"/>
    <property type="match status" value="1"/>
</dbReference>
<dbReference type="SUPFAM" id="SSF46565">
    <property type="entry name" value="Chaperone J-domain"/>
    <property type="match status" value="1"/>
</dbReference>
<dbReference type="HAMAP" id="MF_01152">
    <property type="entry name" value="DnaJ"/>
    <property type="match status" value="1"/>
</dbReference>
<evidence type="ECO:0000256" key="1">
    <source>
        <dbReference type="ARBA" id="ARBA00022490"/>
    </source>
</evidence>
<feature type="repeat" description="CXXCXGXG motif" evidence="11">
    <location>
        <begin position="221"/>
        <end position="228"/>
    </location>
</feature>
<feature type="binding site" evidence="11">
    <location>
        <position position="207"/>
    </location>
    <ligand>
        <name>Zn(2+)</name>
        <dbReference type="ChEBI" id="CHEBI:29105"/>
        <label>2</label>
    </ligand>
</feature>
<dbReference type="GO" id="GO:0042026">
    <property type="term" value="P:protein refolding"/>
    <property type="evidence" value="ECO:0007669"/>
    <property type="project" value="TreeGrafter"/>
</dbReference>
<dbReference type="AlphaFoldDB" id="A0A8E0NDZ7"/>
<dbReference type="GO" id="GO:0005524">
    <property type="term" value="F:ATP binding"/>
    <property type="evidence" value="ECO:0007669"/>
    <property type="project" value="InterPro"/>
</dbReference>
<protein>
    <recommendedName>
        <fullName evidence="10 11">Chaperone protein DnaJ</fullName>
    </recommendedName>
</protein>
<comment type="caution">
    <text evidence="16">The sequence shown here is derived from an EMBL/GenBank/DDBJ whole genome shotgun (WGS) entry which is preliminary data.</text>
</comment>
<keyword evidence="3 11" id="KW-0479">Metal-binding</keyword>
<dbReference type="CDD" id="cd10747">
    <property type="entry name" value="DnaJ_C"/>
    <property type="match status" value="1"/>
</dbReference>
<feature type="binding site" evidence="11">
    <location>
        <position position="171"/>
    </location>
    <ligand>
        <name>Zn(2+)</name>
        <dbReference type="ChEBI" id="CHEBI:29105"/>
        <label>1</label>
    </ligand>
</feature>
<sequence length="414" mass="44038">MTTAPEPSARRGETRNRVRLMARDFYEILGVERTIDAAGLKAAYRKLAMAHHPDRNGGCEDSAAKFKEISEAYGVLSDDQKRAAYDRFGHAGVNGGAGGRGGGQGFHDINDIFSEVFGEAFGDVFGGARSQRGGPRRGSDLRHDLEITLEQAYRGLDAEITVPTTATCETCNGSGAKAGSQPTTCATCAGQGRVRQANGFFAVERTCPHCGGQGKVIKDRCGSCHGHGQVRRNRTLSLKIPAGVDDGSRIRLAGEGDVGMGGGPRGDLYVFLSVKPHELFERDNLDLLVTVPVPMTVAALGGEIEAPCLVSEACDGQCRASVKVPEGAETGKTVRIKGKGMPRLDGRGRGDLVVELFVETPQNLNARQKALLKELAECCGEAQNPRNSGFASKAKRFWSEITGSDDTPKKESAA</sequence>
<keyword evidence="7 11" id="KW-0346">Stress response</keyword>
<evidence type="ECO:0000259" key="15">
    <source>
        <dbReference type="PROSITE" id="PS51188"/>
    </source>
</evidence>
<keyword evidence="6 11" id="KW-0862">Zinc</keyword>
<dbReference type="InterPro" id="IPR036869">
    <property type="entry name" value="J_dom_sf"/>
</dbReference>
<dbReference type="Proteomes" id="UP000016569">
    <property type="component" value="Unassembled WGS sequence"/>
</dbReference>
<dbReference type="GO" id="GO:0005737">
    <property type="term" value="C:cytoplasm"/>
    <property type="evidence" value="ECO:0007669"/>
    <property type="project" value="UniProtKB-SubCell"/>
</dbReference>
<keyword evidence="5 11" id="KW-0863">Zinc-finger</keyword>
<dbReference type="PANTHER" id="PTHR43096">
    <property type="entry name" value="DNAJ HOMOLOG 1, MITOCHONDRIAL-RELATED"/>
    <property type="match status" value="1"/>
</dbReference>
<evidence type="ECO:0000313" key="17">
    <source>
        <dbReference type="Proteomes" id="UP000016569"/>
    </source>
</evidence>